<organism evidence="1 2">
    <name type="scientific">Candidatus Gallibacteroides avistercoris</name>
    <dbReference type="NCBI Taxonomy" id="2840833"/>
    <lineage>
        <taxon>Bacteria</taxon>
        <taxon>Pseudomonadati</taxon>
        <taxon>Bacteroidota</taxon>
        <taxon>Bacteroidia</taxon>
        <taxon>Bacteroidales</taxon>
        <taxon>Bacteroidaceae</taxon>
        <taxon>Bacteroidaceae incertae sedis</taxon>
        <taxon>Candidatus Gallibacteroides</taxon>
    </lineage>
</organism>
<dbReference type="InterPro" id="IPR036249">
    <property type="entry name" value="Thioredoxin-like_sf"/>
</dbReference>
<comment type="caution">
    <text evidence="1">The sequence shown here is derived from an EMBL/GenBank/DDBJ whole genome shotgun (WGS) entry which is preliminary data.</text>
</comment>
<sequence length="150" mass="16912">SFSFIDKETFSGVGLSPGSKSPQIKIEGKSFNAKDLDVKAGEYVLLNFWASYDAVSRISNVRFNTIADQQSDKLHYVSVSYDKNIRVFEETVKLDKVNADYQYFDAAGADSDLYKRFRLQNGFTNYLIDKDGIIVAKNISPEKLTELLGQ</sequence>
<dbReference type="AlphaFoldDB" id="A0A9D1M925"/>
<dbReference type="SUPFAM" id="SSF52833">
    <property type="entry name" value="Thioredoxin-like"/>
    <property type="match status" value="1"/>
</dbReference>
<dbReference type="Gene3D" id="3.40.30.10">
    <property type="entry name" value="Glutaredoxin"/>
    <property type="match status" value="1"/>
</dbReference>
<evidence type="ECO:0000313" key="1">
    <source>
        <dbReference type="EMBL" id="HIU55921.1"/>
    </source>
</evidence>
<proteinExistence type="predicted"/>
<protein>
    <submittedName>
        <fullName evidence="1">Thioredoxin family protein</fullName>
    </submittedName>
</protein>
<gene>
    <name evidence="1" type="ORF">IAB03_08975</name>
</gene>
<name>A0A9D1M925_9BACT</name>
<reference evidence="1" key="1">
    <citation type="submission" date="2020-10" db="EMBL/GenBank/DDBJ databases">
        <authorList>
            <person name="Gilroy R."/>
        </authorList>
    </citation>
    <scope>NUCLEOTIDE SEQUENCE</scope>
    <source>
        <strain evidence="1">CHK158-818</strain>
    </source>
</reference>
<accession>A0A9D1M925</accession>
<feature type="non-terminal residue" evidence="1">
    <location>
        <position position="1"/>
    </location>
</feature>
<reference evidence="1" key="2">
    <citation type="journal article" date="2021" name="PeerJ">
        <title>Extensive microbial diversity within the chicken gut microbiome revealed by metagenomics and culture.</title>
        <authorList>
            <person name="Gilroy R."/>
            <person name="Ravi A."/>
            <person name="Getino M."/>
            <person name="Pursley I."/>
            <person name="Horton D.L."/>
            <person name="Alikhan N.F."/>
            <person name="Baker D."/>
            <person name="Gharbi K."/>
            <person name="Hall N."/>
            <person name="Watson M."/>
            <person name="Adriaenssens E.M."/>
            <person name="Foster-Nyarko E."/>
            <person name="Jarju S."/>
            <person name="Secka A."/>
            <person name="Antonio M."/>
            <person name="Oren A."/>
            <person name="Chaudhuri R.R."/>
            <person name="La Ragione R."/>
            <person name="Hildebrand F."/>
            <person name="Pallen M.J."/>
        </authorList>
    </citation>
    <scope>NUCLEOTIDE SEQUENCE</scope>
    <source>
        <strain evidence="1">CHK158-818</strain>
    </source>
</reference>
<dbReference type="EMBL" id="DVNA01000205">
    <property type="protein sequence ID" value="HIU55921.1"/>
    <property type="molecule type" value="Genomic_DNA"/>
</dbReference>
<evidence type="ECO:0000313" key="2">
    <source>
        <dbReference type="Proteomes" id="UP000824112"/>
    </source>
</evidence>
<dbReference type="Proteomes" id="UP000824112">
    <property type="component" value="Unassembled WGS sequence"/>
</dbReference>